<dbReference type="Gene3D" id="3.20.20.370">
    <property type="entry name" value="Glycoside hydrolase/deacetylase"/>
    <property type="match status" value="1"/>
</dbReference>
<evidence type="ECO:0000313" key="6">
    <source>
        <dbReference type="Proteomes" id="UP001595823"/>
    </source>
</evidence>
<evidence type="ECO:0000256" key="1">
    <source>
        <dbReference type="ARBA" id="ARBA00022723"/>
    </source>
</evidence>
<dbReference type="GO" id="GO:0016787">
    <property type="term" value="F:hydrolase activity"/>
    <property type="evidence" value="ECO:0007669"/>
    <property type="project" value="UniProtKB-KW"/>
</dbReference>
<evidence type="ECO:0000313" key="5">
    <source>
        <dbReference type="EMBL" id="MFC4334486.1"/>
    </source>
</evidence>
<dbReference type="SUPFAM" id="SSF88713">
    <property type="entry name" value="Glycoside hydrolase/deacetylase"/>
    <property type="match status" value="1"/>
</dbReference>
<keyword evidence="2 5" id="KW-0378">Hydrolase</keyword>
<feature type="domain" description="NodB homology" evidence="4">
    <location>
        <begin position="78"/>
        <end position="262"/>
    </location>
</feature>
<dbReference type="InterPro" id="IPR050248">
    <property type="entry name" value="Polysacc_deacetylase_ArnD"/>
</dbReference>
<keyword evidence="6" id="KW-1185">Reference proteome</keyword>
<dbReference type="PROSITE" id="PS51677">
    <property type="entry name" value="NODB"/>
    <property type="match status" value="1"/>
</dbReference>
<evidence type="ECO:0000256" key="3">
    <source>
        <dbReference type="SAM" id="MobiDB-lite"/>
    </source>
</evidence>
<keyword evidence="1" id="KW-0479">Metal-binding</keyword>
<evidence type="ECO:0000259" key="4">
    <source>
        <dbReference type="PROSITE" id="PS51677"/>
    </source>
</evidence>
<dbReference type="EMBL" id="JBHSDK010000005">
    <property type="protein sequence ID" value="MFC4334486.1"/>
    <property type="molecule type" value="Genomic_DNA"/>
</dbReference>
<evidence type="ECO:0000256" key="2">
    <source>
        <dbReference type="ARBA" id="ARBA00022801"/>
    </source>
</evidence>
<comment type="caution">
    <text evidence="5">The sequence shown here is derived from an EMBL/GenBank/DDBJ whole genome shotgun (WGS) entry which is preliminary data.</text>
</comment>
<accession>A0ABV8TUN2</accession>
<dbReference type="CDD" id="cd10917">
    <property type="entry name" value="CE4_NodB_like_6s_7s"/>
    <property type="match status" value="1"/>
</dbReference>
<dbReference type="EC" id="3.-.-.-" evidence="5"/>
<feature type="compositionally biased region" description="Basic and acidic residues" evidence="3">
    <location>
        <begin position="42"/>
        <end position="51"/>
    </location>
</feature>
<dbReference type="Pfam" id="PF01522">
    <property type="entry name" value="Polysacc_deac_1"/>
    <property type="match status" value="1"/>
</dbReference>
<dbReference type="PANTHER" id="PTHR10587:SF133">
    <property type="entry name" value="CHITIN DEACETYLASE 1-RELATED"/>
    <property type="match status" value="1"/>
</dbReference>
<proteinExistence type="predicted"/>
<reference evidence="6" key="1">
    <citation type="journal article" date="2019" name="Int. J. Syst. Evol. Microbiol.">
        <title>The Global Catalogue of Microorganisms (GCM) 10K type strain sequencing project: providing services to taxonomists for standard genome sequencing and annotation.</title>
        <authorList>
            <consortium name="The Broad Institute Genomics Platform"/>
            <consortium name="The Broad Institute Genome Sequencing Center for Infectious Disease"/>
            <person name="Wu L."/>
            <person name="Ma J."/>
        </authorList>
    </citation>
    <scope>NUCLEOTIDE SEQUENCE [LARGE SCALE GENOMIC DNA]</scope>
    <source>
        <strain evidence="6">IBRC-M 10908</strain>
    </source>
</reference>
<dbReference type="InterPro" id="IPR002509">
    <property type="entry name" value="NODB_dom"/>
</dbReference>
<dbReference type="RefSeq" id="WP_380618255.1">
    <property type="nucleotide sequence ID" value="NZ_JBHSDK010000005.1"/>
</dbReference>
<gene>
    <name evidence="5" type="ORF">ACFPET_04655</name>
</gene>
<organism evidence="5 6">
    <name type="scientific">Salininema proteolyticum</name>
    <dbReference type="NCBI Taxonomy" id="1607685"/>
    <lineage>
        <taxon>Bacteria</taxon>
        <taxon>Bacillati</taxon>
        <taxon>Actinomycetota</taxon>
        <taxon>Actinomycetes</taxon>
        <taxon>Glycomycetales</taxon>
        <taxon>Glycomycetaceae</taxon>
        <taxon>Salininema</taxon>
    </lineage>
</organism>
<protein>
    <submittedName>
        <fullName evidence="5">Polysaccharide deacetylase family protein</fullName>
        <ecNumber evidence="5">3.-.-.-</ecNumber>
    </submittedName>
</protein>
<dbReference type="PANTHER" id="PTHR10587">
    <property type="entry name" value="GLYCOSYL TRANSFERASE-RELATED"/>
    <property type="match status" value="1"/>
</dbReference>
<dbReference type="Proteomes" id="UP001595823">
    <property type="component" value="Unassembled WGS sequence"/>
</dbReference>
<feature type="region of interest" description="Disordered" evidence="3">
    <location>
        <begin position="31"/>
        <end position="52"/>
    </location>
</feature>
<dbReference type="InterPro" id="IPR011330">
    <property type="entry name" value="Glyco_hydro/deAcase_b/a-brl"/>
</dbReference>
<name>A0ABV8TUN2_9ACTN</name>
<sequence length="264" mass="28265">MKRRLQAILPAVLAAVLLIAGAGGLARLAEPREAAEAEPEEANPRMFDDTGHVPIGEKAAHAETLDGPAGSRSVTGTEDIALTFDDGPNPAWTAEVLDILAYYGVRATFCVIGSNAAEHPDLVKRMADEGHTLCNHSWDHDFELGWRPPERIREDLERTNEAIRAAAGEDTPIEYFRQPGGRWTETVVAAAEDLGMDSLHWTVEASDWSSGTGSGAIRDAVVQKAVPGSIVLLHDGGGDQSATVEALGPVLDGLWERERSLAAF</sequence>